<sequence>MELFLELTNWDLIADANGNIATCSDGYDIAQAVANEIKLFKGEGWYDPSQGCPHFSVELGQPAQAGAISSMIEDAAKRVPGVVSAQCNLSINRSARKMGGVVIVTTTKGVTYNVAI</sequence>
<dbReference type="EMBL" id="CP021509">
    <property type="protein sequence ID" value="ARW48162.1"/>
    <property type="molecule type" value="Genomic_DNA"/>
</dbReference>
<gene>
    <name evidence="1" type="ORF">S1001342_01839</name>
</gene>
<evidence type="ECO:0000313" key="2">
    <source>
        <dbReference type="Proteomes" id="UP000196205"/>
    </source>
</evidence>
<dbReference type="Proteomes" id="UP000196205">
    <property type="component" value="Chromosome"/>
</dbReference>
<name>A0A1Y0Y183_ACEPA</name>
<dbReference type="AlphaFoldDB" id="A0A1Y0Y183"/>
<accession>A0A1Y0Y183</accession>
<dbReference type="OrthoDB" id="7026141at2"/>
<reference evidence="1 2" key="1">
    <citation type="submission" date="2017-05" db="EMBL/GenBank/DDBJ databases">
        <title>Genome sequence of Acetobacter pasteurianus subsp. pasteurianus strain SRCM101342.</title>
        <authorList>
            <person name="Cho S.H."/>
        </authorList>
    </citation>
    <scope>NUCLEOTIDE SEQUENCE [LARGE SCALE GENOMIC DNA]</scope>
    <source>
        <strain evidence="1 2">SRCM101342</strain>
    </source>
</reference>
<protein>
    <submittedName>
        <fullName evidence="1">Uncharacterized protein</fullName>
    </submittedName>
</protein>
<organism evidence="1 2">
    <name type="scientific">Acetobacter pasteurianus subsp. pasteurianus</name>
    <dbReference type="NCBI Taxonomy" id="481145"/>
    <lineage>
        <taxon>Bacteria</taxon>
        <taxon>Pseudomonadati</taxon>
        <taxon>Pseudomonadota</taxon>
        <taxon>Alphaproteobacteria</taxon>
        <taxon>Acetobacterales</taxon>
        <taxon>Acetobacteraceae</taxon>
        <taxon>Acetobacter</taxon>
    </lineage>
</organism>
<proteinExistence type="predicted"/>
<evidence type="ECO:0000313" key="1">
    <source>
        <dbReference type="EMBL" id="ARW48162.1"/>
    </source>
</evidence>